<dbReference type="InterPro" id="IPR045569">
    <property type="entry name" value="Metalloprtase-TldD/E_C"/>
</dbReference>
<dbReference type="Pfam" id="PF19289">
    <property type="entry name" value="PmbA_TldD_3rd"/>
    <property type="match status" value="1"/>
</dbReference>
<evidence type="ECO:0000256" key="1">
    <source>
        <dbReference type="ARBA" id="ARBA00005836"/>
    </source>
</evidence>
<dbReference type="InterPro" id="IPR002510">
    <property type="entry name" value="Metalloprtase-TldD/E_N"/>
</dbReference>
<comment type="similarity">
    <text evidence="1">Belongs to the peptidase U62 family.</text>
</comment>
<evidence type="ECO:0000313" key="5">
    <source>
        <dbReference type="EMBL" id="AQS87223.1"/>
    </source>
</evidence>
<dbReference type="Pfam" id="PF01523">
    <property type="entry name" value="PmbA_TldD_1st"/>
    <property type="match status" value="1"/>
</dbReference>
<dbReference type="STRING" id="320497.A0U93_03880"/>
<dbReference type="SUPFAM" id="SSF111283">
    <property type="entry name" value="Putative modulator of DNA gyrase, PmbA/TldD"/>
    <property type="match status" value="1"/>
</dbReference>
<proteinExistence type="inferred from homology"/>
<keyword evidence="6" id="KW-1185">Reference proteome</keyword>
<dbReference type="EMBL" id="CP014691">
    <property type="protein sequence ID" value="AQS87223.1"/>
    <property type="molecule type" value="Genomic_DNA"/>
</dbReference>
<dbReference type="Proteomes" id="UP000188604">
    <property type="component" value="Chromosome"/>
</dbReference>
<dbReference type="InterPro" id="IPR035068">
    <property type="entry name" value="TldD/PmbA_N"/>
</dbReference>
<dbReference type="KEGG" id="nch:A0U93_03880"/>
<dbReference type="PANTHER" id="PTHR43421">
    <property type="entry name" value="METALLOPROTEASE PMBA"/>
    <property type="match status" value="1"/>
</dbReference>
<sequence>MTTDNQDRLQALLSAARRHGADAADAILIEATAISTMCRKGVPEGLEHSETVGLGMRVFVGQRAAIVSASALEPSGFDAFAAQAVAMAKVLPEDRYIGLGDPTQQGCFDLGALDLVDRHDAPDLPSLLARAKVAEDAALGVEGVTNTNGASASYGKMTVTLADSAGFVGQYARTSHGTGVSVLAGSGTRMQRDYAGHQAVHLEDLDPADALGREAGQRAVARIDPGKPRSGSMPVVFDRRVSGTILGHLAAAINGAAIARGTSFLAARRGQRILPSNLSVVDDPTRARGLRSRPFDAEGTLATSLSLVESGALNHWLLDGRTARQLSLPPNGRALRGVGSPPSPGISNLILMGGDIALPDLLADIEEGVWIDELMGSSINGLTGDYSRGASGFMIRHGVIAEPVAEMTIAGNLTDMFARLRAADDLEFRRGTDAPTLRIDDMHVAGA</sequence>
<dbReference type="RefSeq" id="WP_077806195.1">
    <property type="nucleotide sequence ID" value="NZ_BJXS01000008.1"/>
</dbReference>
<dbReference type="AlphaFoldDB" id="A0A1U9KN59"/>
<name>A0A1U9KN59_9PROT</name>
<dbReference type="InterPro" id="IPR045570">
    <property type="entry name" value="Metalloprtase-TldD/E_cen_dom"/>
</dbReference>
<evidence type="ECO:0000313" key="6">
    <source>
        <dbReference type="Proteomes" id="UP000188604"/>
    </source>
</evidence>
<dbReference type="InterPro" id="IPR036059">
    <property type="entry name" value="TldD/PmbA_sf"/>
</dbReference>
<dbReference type="GO" id="GO:0008237">
    <property type="term" value="F:metallopeptidase activity"/>
    <property type="evidence" value="ECO:0007669"/>
    <property type="project" value="InterPro"/>
</dbReference>
<reference evidence="5 6" key="1">
    <citation type="submission" date="2016-03" db="EMBL/GenBank/DDBJ databases">
        <title>Acetic acid bacteria sequencing.</title>
        <authorList>
            <person name="Brandt J."/>
            <person name="Jakob F."/>
            <person name="Vogel R.F."/>
        </authorList>
    </citation>
    <scope>NUCLEOTIDE SEQUENCE [LARGE SCALE GENOMIC DNA]</scope>
    <source>
        <strain evidence="5 6">NBRC 101099</strain>
    </source>
</reference>
<gene>
    <name evidence="5" type="ORF">A0U93_03880</name>
</gene>
<dbReference type="PANTHER" id="PTHR43421:SF1">
    <property type="entry name" value="METALLOPROTEASE PMBA"/>
    <property type="match status" value="1"/>
</dbReference>
<protein>
    <submittedName>
        <fullName evidence="5">Modulator protein</fullName>
    </submittedName>
</protein>
<feature type="domain" description="Metalloprotease TldD/E C-terminal" evidence="3">
    <location>
        <begin position="230"/>
        <end position="446"/>
    </location>
</feature>
<dbReference type="Gene3D" id="3.30.2290.10">
    <property type="entry name" value="PmbA/TldD superfamily"/>
    <property type="match status" value="1"/>
</dbReference>
<dbReference type="OrthoDB" id="9803618at2"/>
<dbReference type="GO" id="GO:0006508">
    <property type="term" value="P:proteolysis"/>
    <property type="evidence" value="ECO:0007669"/>
    <property type="project" value="InterPro"/>
</dbReference>
<feature type="domain" description="Metalloprotease TldD/E central" evidence="4">
    <location>
        <begin position="121"/>
        <end position="222"/>
    </location>
</feature>
<accession>A0A1U9KN59</accession>
<organism evidence="5 6">
    <name type="scientific">Neoasaia chiangmaiensis</name>
    <dbReference type="NCBI Taxonomy" id="320497"/>
    <lineage>
        <taxon>Bacteria</taxon>
        <taxon>Pseudomonadati</taxon>
        <taxon>Pseudomonadota</taxon>
        <taxon>Alphaproteobacteria</taxon>
        <taxon>Acetobacterales</taxon>
        <taxon>Acetobacteraceae</taxon>
        <taxon>Neoasaia</taxon>
    </lineage>
</organism>
<feature type="domain" description="Metalloprotease TldD/E N-terminal" evidence="2">
    <location>
        <begin position="24"/>
        <end position="88"/>
    </location>
</feature>
<dbReference type="GO" id="GO:0005829">
    <property type="term" value="C:cytosol"/>
    <property type="evidence" value="ECO:0007669"/>
    <property type="project" value="TreeGrafter"/>
</dbReference>
<evidence type="ECO:0000259" key="4">
    <source>
        <dbReference type="Pfam" id="PF19290"/>
    </source>
</evidence>
<evidence type="ECO:0000259" key="3">
    <source>
        <dbReference type="Pfam" id="PF19289"/>
    </source>
</evidence>
<dbReference type="Pfam" id="PF19290">
    <property type="entry name" value="PmbA_TldD_2nd"/>
    <property type="match status" value="1"/>
</dbReference>
<dbReference type="InterPro" id="IPR047657">
    <property type="entry name" value="PmbA"/>
</dbReference>
<evidence type="ECO:0000259" key="2">
    <source>
        <dbReference type="Pfam" id="PF01523"/>
    </source>
</evidence>